<keyword evidence="3" id="KW-0479">Metal-binding</keyword>
<evidence type="ECO:0000256" key="5">
    <source>
        <dbReference type="ARBA" id="ARBA00023014"/>
    </source>
</evidence>
<feature type="domain" description="Radical SAM core" evidence="7">
    <location>
        <begin position="1"/>
        <end position="228"/>
    </location>
</feature>
<dbReference type="InterPro" id="IPR023885">
    <property type="entry name" value="4Fe4S-binding_SPASM_dom"/>
</dbReference>
<name>A0A5B1C0Y2_VIBCL</name>
<dbReference type="SFLD" id="SFLDS00029">
    <property type="entry name" value="Radical_SAM"/>
    <property type="match status" value="1"/>
</dbReference>
<dbReference type="Pfam" id="PF13186">
    <property type="entry name" value="SPASM"/>
    <property type="match status" value="1"/>
</dbReference>
<dbReference type="Proteomes" id="UP000323225">
    <property type="component" value="Unassembled WGS sequence"/>
</dbReference>
<keyword evidence="2" id="KW-0949">S-adenosyl-L-methionine</keyword>
<dbReference type="PANTHER" id="PTHR43273">
    <property type="entry name" value="ANAEROBIC SULFATASE-MATURATING ENZYME HOMOLOG ASLB-RELATED"/>
    <property type="match status" value="1"/>
</dbReference>
<accession>A0A5B1C0Y2</accession>
<comment type="similarity">
    <text evidence="6">Belongs to the radical SAM superfamily. Anaerobic sulfatase-maturating enzyme family.</text>
</comment>
<dbReference type="EMBL" id="VUAA01000010">
    <property type="protein sequence ID" value="KAA1254698.1"/>
    <property type="molecule type" value="Genomic_DNA"/>
</dbReference>
<keyword evidence="5" id="KW-0411">Iron-sulfur</keyword>
<dbReference type="InterPro" id="IPR058240">
    <property type="entry name" value="rSAM_sf"/>
</dbReference>
<evidence type="ECO:0000256" key="2">
    <source>
        <dbReference type="ARBA" id="ARBA00022691"/>
    </source>
</evidence>
<evidence type="ECO:0000256" key="1">
    <source>
        <dbReference type="ARBA" id="ARBA00001966"/>
    </source>
</evidence>
<evidence type="ECO:0000256" key="4">
    <source>
        <dbReference type="ARBA" id="ARBA00023004"/>
    </source>
</evidence>
<evidence type="ECO:0000256" key="6">
    <source>
        <dbReference type="ARBA" id="ARBA00023601"/>
    </source>
</evidence>
<dbReference type="GO" id="GO:0046872">
    <property type="term" value="F:metal ion binding"/>
    <property type="evidence" value="ECO:0007669"/>
    <property type="project" value="UniProtKB-KW"/>
</dbReference>
<dbReference type="Pfam" id="PF04055">
    <property type="entry name" value="Radical_SAM"/>
    <property type="match status" value="1"/>
</dbReference>
<comment type="caution">
    <text evidence="8">The sequence shown here is derived from an EMBL/GenBank/DDBJ whole genome shotgun (WGS) entry which is preliminary data.</text>
</comment>
<dbReference type="GO" id="GO:0051536">
    <property type="term" value="F:iron-sulfur cluster binding"/>
    <property type="evidence" value="ECO:0007669"/>
    <property type="project" value="UniProtKB-KW"/>
</dbReference>
<evidence type="ECO:0000313" key="8">
    <source>
        <dbReference type="EMBL" id="KAA1254698.1"/>
    </source>
</evidence>
<evidence type="ECO:0000259" key="7">
    <source>
        <dbReference type="PROSITE" id="PS51918"/>
    </source>
</evidence>
<dbReference type="SFLD" id="SFLDG01067">
    <property type="entry name" value="SPASM/twitch_domain_containing"/>
    <property type="match status" value="1"/>
</dbReference>
<dbReference type="AlphaFoldDB" id="A0A5B1C0Y2"/>
<dbReference type="PROSITE" id="PS51918">
    <property type="entry name" value="RADICAL_SAM"/>
    <property type="match status" value="1"/>
</dbReference>
<proteinExistence type="inferred from homology"/>
<reference evidence="8 9" key="1">
    <citation type="submission" date="2019-09" db="EMBL/GenBank/DDBJ databases">
        <authorList>
            <person name="Kritzky A."/>
            <person name="Schelkanova E.Y."/>
            <person name="Alkhova Z.V."/>
            <person name="Smirnova N.I."/>
        </authorList>
    </citation>
    <scope>NUCLEOTIDE SEQUENCE [LARGE SCALE GENOMIC DNA]</scope>
    <source>
        <strain evidence="8 9">M1526</strain>
    </source>
</reference>
<keyword evidence="4" id="KW-0408">Iron</keyword>
<dbReference type="InterPro" id="IPR023867">
    <property type="entry name" value="Sulphatase_maturase_rSAM"/>
</dbReference>
<dbReference type="PANTHER" id="PTHR43273:SF3">
    <property type="entry name" value="ANAEROBIC SULFATASE-MATURATING ENZYME HOMOLOG ASLB-RELATED"/>
    <property type="match status" value="1"/>
</dbReference>
<dbReference type="GO" id="GO:0016491">
    <property type="term" value="F:oxidoreductase activity"/>
    <property type="evidence" value="ECO:0007669"/>
    <property type="project" value="InterPro"/>
</dbReference>
<dbReference type="Gene3D" id="3.20.20.70">
    <property type="entry name" value="Aldolase class I"/>
    <property type="match status" value="1"/>
</dbReference>
<dbReference type="SUPFAM" id="SSF102114">
    <property type="entry name" value="Radical SAM enzymes"/>
    <property type="match status" value="1"/>
</dbReference>
<dbReference type="InterPro" id="IPR007197">
    <property type="entry name" value="rSAM"/>
</dbReference>
<evidence type="ECO:0000313" key="9">
    <source>
        <dbReference type="Proteomes" id="UP000323225"/>
    </source>
</evidence>
<dbReference type="InterPro" id="IPR013785">
    <property type="entry name" value="Aldolase_TIM"/>
</dbReference>
<comment type="cofactor">
    <cofactor evidence="1">
        <name>[4Fe-4S] cluster</name>
        <dbReference type="ChEBI" id="CHEBI:49883"/>
    </cofactor>
</comment>
<organism evidence="8 9">
    <name type="scientific">Vibrio cholerae</name>
    <dbReference type="NCBI Taxonomy" id="666"/>
    <lineage>
        <taxon>Bacteria</taxon>
        <taxon>Pseudomonadati</taxon>
        <taxon>Pseudomonadota</taxon>
        <taxon>Gammaproteobacteria</taxon>
        <taxon>Vibrionales</taxon>
        <taxon>Vibrionaceae</taxon>
        <taxon>Vibrio</taxon>
    </lineage>
</organism>
<dbReference type="CDD" id="cd21109">
    <property type="entry name" value="SPASM"/>
    <property type="match status" value="1"/>
</dbReference>
<sequence>MFNSTFLCQINVTRDCNLRCEHCYISTDKKVSSKYMTKDQFYQVIDQLCDFLVSNPSYLNAEVHVIGGEPSMLGEKFFKEVLPYANEKFSQIPTNVKLSIVTNLLTSRAVKVAKLFDHISTSYEVNTRFIKVNHEHAPELENQWIDNCKKMIADGHKLNVTMAITKQAVELGAKNVLEYLYQIGFRGIHTGFFIPSGDGMKHITSVFPAFEETSQFLIDATEWYLEKRKVCDEIAVNPVESLINSIKFNRANDDIICPIIPGSIDIDWNGETVTCIEAGGELGFDSMGNIFDSNISTIMKSKKYRQERRKAMKVKTSCVGCDEMEQCQMACGILHDFWNGEGECPGFKRFIKNTRRLVEVENVQPRYE</sequence>
<evidence type="ECO:0000256" key="3">
    <source>
        <dbReference type="ARBA" id="ARBA00022723"/>
    </source>
</evidence>
<gene>
    <name evidence="8" type="ORF">F0M16_10555</name>
</gene>
<protein>
    <submittedName>
        <fullName evidence="8">Radical SAM protein</fullName>
    </submittedName>
</protein>